<accession>A0A1A8ANH3</accession>
<reference evidence="1" key="1">
    <citation type="submission" date="2016-05" db="EMBL/GenBank/DDBJ databases">
        <authorList>
            <person name="Lavstsen T."/>
            <person name="Jespersen J.S."/>
        </authorList>
    </citation>
    <scope>NUCLEOTIDE SEQUENCE</scope>
    <source>
        <tissue evidence="1">Brain</tissue>
    </source>
</reference>
<reference evidence="1" key="2">
    <citation type="submission" date="2016-06" db="EMBL/GenBank/DDBJ databases">
        <title>The genome of a short-lived fish provides insights into sex chromosome evolution and the genetic control of aging.</title>
        <authorList>
            <person name="Reichwald K."/>
            <person name="Felder M."/>
            <person name="Petzold A."/>
            <person name="Koch P."/>
            <person name="Groth M."/>
            <person name="Platzer M."/>
        </authorList>
    </citation>
    <scope>NUCLEOTIDE SEQUENCE</scope>
    <source>
        <tissue evidence="1">Brain</tissue>
    </source>
</reference>
<organism evidence="1">
    <name type="scientific">Nothobranchius furzeri</name>
    <name type="common">Turquoise killifish</name>
    <dbReference type="NCBI Taxonomy" id="105023"/>
    <lineage>
        <taxon>Eukaryota</taxon>
        <taxon>Metazoa</taxon>
        <taxon>Chordata</taxon>
        <taxon>Craniata</taxon>
        <taxon>Vertebrata</taxon>
        <taxon>Euteleostomi</taxon>
        <taxon>Actinopterygii</taxon>
        <taxon>Neopterygii</taxon>
        <taxon>Teleostei</taxon>
        <taxon>Neoteleostei</taxon>
        <taxon>Acanthomorphata</taxon>
        <taxon>Ovalentaria</taxon>
        <taxon>Atherinomorphae</taxon>
        <taxon>Cyprinodontiformes</taxon>
        <taxon>Nothobranchiidae</taxon>
        <taxon>Nothobranchius</taxon>
    </lineage>
</organism>
<proteinExistence type="predicted"/>
<gene>
    <name evidence="1" type="primary">CR392001.1</name>
</gene>
<evidence type="ECO:0000313" key="1">
    <source>
        <dbReference type="EMBL" id="SBP56046.1"/>
    </source>
</evidence>
<protein>
    <submittedName>
        <fullName evidence="1">Uncharacterized protein</fullName>
    </submittedName>
</protein>
<feature type="non-terminal residue" evidence="1">
    <location>
        <position position="1"/>
    </location>
</feature>
<sequence length="44" mass="5117">SVITFSFTCWFHCISLQQRKSLHNTVNVCSWIFGLPKTNLNITM</sequence>
<dbReference type="EMBL" id="HADY01017561">
    <property type="protein sequence ID" value="SBP56046.1"/>
    <property type="molecule type" value="Transcribed_RNA"/>
</dbReference>
<name>A0A1A8ANH3_NOTFU</name>
<dbReference type="AlphaFoldDB" id="A0A1A8ANH3"/>